<evidence type="ECO:0000313" key="2">
    <source>
        <dbReference type="EMBL" id="WAA12784.1"/>
    </source>
</evidence>
<sequence length="301" mass="34683">MKRKWVLLFFMAILLVGGTFAATWAYFMKTFKSENNFVNAAVFDVDVVNKDGETIGDADFQIDEKLYPGMDTLEAYSFSINKNLTEVPMEYEVKVMPDGDLFPADGSSPVVLTLQREVEGNWENIDLQSTFIPKADVENLRILLDWPHSDRDTAFQGKTGNINLEVIARQIDGDISGPPYYSGVIEFKATPNGRTFKTSNKEITFYKNEEGYKIIEVSMGDGEGEFEERVGNFRVVESEDKGKTWYRVYTENEYYASEKQIWRVRKESVDTSEYGKLRFNATLSPYLLIESEELYRWFIKN</sequence>
<reference evidence="2" key="1">
    <citation type="submission" date="2022-09" db="EMBL/GenBank/DDBJ databases">
        <title>Complete Genomes of Fervidibacillus albus and Fervidibacillus halotolerans isolated from tidal flat sediments.</title>
        <authorList>
            <person name="Kwon K.K."/>
            <person name="Yang S.-H."/>
            <person name="Park M.J."/>
            <person name="Oh H.-M."/>
        </authorList>
    </citation>
    <scope>NUCLEOTIDE SEQUENCE</scope>
    <source>
        <strain evidence="2">MEBiC13594</strain>
    </source>
</reference>
<keyword evidence="3" id="KW-1185">Reference proteome</keyword>
<evidence type="ECO:0000313" key="3">
    <source>
        <dbReference type="Proteomes" id="UP001164726"/>
    </source>
</evidence>
<organism evidence="2 3">
    <name type="scientific">Fervidibacillus halotolerans</name>
    <dbReference type="NCBI Taxonomy" id="2980027"/>
    <lineage>
        <taxon>Bacteria</taxon>
        <taxon>Bacillati</taxon>
        <taxon>Bacillota</taxon>
        <taxon>Bacilli</taxon>
        <taxon>Bacillales</taxon>
        <taxon>Bacillaceae</taxon>
        <taxon>Fervidibacillus</taxon>
    </lineage>
</organism>
<feature type="chain" id="PRO_5038674643" description="DUF5643 domain-containing protein" evidence="1">
    <location>
        <begin position="22"/>
        <end position="301"/>
    </location>
</feature>
<accession>A0A9E8M047</accession>
<dbReference type="AlphaFoldDB" id="A0A9E8M047"/>
<proteinExistence type="predicted"/>
<gene>
    <name evidence="2" type="ORF">OE105_01160</name>
</gene>
<feature type="signal peptide" evidence="1">
    <location>
        <begin position="1"/>
        <end position="21"/>
    </location>
</feature>
<keyword evidence="1" id="KW-0732">Signal</keyword>
<dbReference type="KEGG" id="fhl:OE105_01160"/>
<evidence type="ECO:0008006" key="4">
    <source>
        <dbReference type="Google" id="ProtNLM"/>
    </source>
</evidence>
<protein>
    <recommendedName>
        <fullName evidence="4">DUF5643 domain-containing protein</fullName>
    </recommendedName>
</protein>
<dbReference type="RefSeq" id="WP_275420916.1">
    <property type="nucleotide sequence ID" value="NZ_CP106877.1"/>
</dbReference>
<dbReference type="Proteomes" id="UP001164726">
    <property type="component" value="Chromosome"/>
</dbReference>
<evidence type="ECO:0000256" key="1">
    <source>
        <dbReference type="SAM" id="SignalP"/>
    </source>
</evidence>
<name>A0A9E8M047_9BACI</name>
<dbReference type="EMBL" id="CP106877">
    <property type="protein sequence ID" value="WAA12784.1"/>
    <property type="molecule type" value="Genomic_DNA"/>
</dbReference>